<dbReference type="EMBL" id="CP041636">
    <property type="protein sequence ID" value="QDO96570.1"/>
    <property type="molecule type" value="Genomic_DNA"/>
</dbReference>
<dbReference type="RefSeq" id="WP_144067551.1">
    <property type="nucleotide sequence ID" value="NZ_CP041636.1"/>
</dbReference>
<evidence type="ECO:0000313" key="2">
    <source>
        <dbReference type="Proteomes" id="UP000317496"/>
    </source>
</evidence>
<reference evidence="1 2" key="1">
    <citation type="submission" date="2019-07" db="EMBL/GenBank/DDBJ databases">
        <title>Genome sequencing for Ferrovibrio sp. K5.</title>
        <authorList>
            <person name="Park S.-J."/>
        </authorList>
    </citation>
    <scope>NUCLEOTIDE SEQUENCE [LARGE SCALE GENOMIC DNA]</scope>
    <source>
        <strain evidence="1 2">K5</strain>
    </source>
</reference>
<dbReference type="AlphaFoldDB" id="A0A516GYZ8"/>
<name>A0A516GYZ8_9PROT</name>
<dbReference type="KEGG" id="fer:FNB15_04455"/>
<evidence type="ECO:0000313" key="1">
    <source>
        <dbReference type="EMBL" id="QDO96570.1"/>
    </source>
</evidence>
<gene>
    <name evidence="1" type="ORF">FNB15_04455</name>
</gene>
<dbReference type="Proteomes" id="UP000317496">
    <property type="component" value="Chromosome"/>
</dbReference>
<protein>
    <submittedName>
        <fullName evidence="1">Uncharacterized protein</fullName>
    </submittedName>
</protein>
<dbReference type="SUPFAM" id="SSF55781">
    <property type="entry name" value="GAF domain-like"/>
    <property type="match status" value="1"/>
</dbReference>
<organism evidence="1 2">
    <name type="scientific">Ferrovibrio terrae</name>
    <dbReference type="NCBI Taxonomy" id="2594003"/>
    <lineage>
        <taxon>Bacteria</taxon>
        <taxon>Pseudomonadati</taxon>
        <taxon>Pseudomonadota</taxon>
        <taxon>Alphaproteobacteria</taxon>
        <taxon>Rhodospirillales</taxon>
        <taxon>Rhodospirillaceae</taxon>
        <taxon>Ferrovibrio</taxon>
    </lineage>
</organism>
<sequence length="230" mass="25287">MLRTQEAASFNFGQDGMTGLCEAICLDAIEVTSVTRVSIWFFDDNGDMVCKRLLDSRDGRFQDGAVIPRSATAAYLDAARQGLASMQTENAPELPSDSSDTRDKIQARIDLLLVDAQNNPAAIFRCERWDSDADWRPRDITVLRNLAQTLATAVRRNSLPAIPALPSVALYGMGSTPQNLNWLRHKDETAIWLQALSAETAFDALNMDVPLSGADPLLDDPFADLDDDIL</sequence>
<accession>A0A516GYZ8</accession>
<proteinExistence type="predicted"/>
<keyword evidence="2" id="KW-1185">Reference proteome</keyword>